<dbReference type="Pfam" id="PF12169">
    <property type="entry name" value="DNA_pol3_gamma3"/>
    <property type="match status" value="1"/>
</dbReference>
<sequence>MALALYRKYRPATFAELIGQDHVTDPLRIALAAGRINHAYLFSGPRGCGKTSSARILARSLNCEQGPTPDPCGVCDSCVALAPEGSGSLDVVEMDAASHGGVDDTRELRDRAFYMPAQSRYRVFIIDEAHMVSPQGFNALLKIVEEPPEHLVFIFATTEPEKVLTTIRSRTHHYPFRLIPPATMRTLVENLCRQEGVTVDPAVFSLVIRAGGGSARDTLSVLDQLLAGAGPDGVSYANAVALLGVTDAALLDEMADALAAADAATVFGVVDKVVEAGHDPRRFAADLLQRLRDLILLKAVPDAGPRGLIDAPDDELASMTAQADKIGAGTLSRLADVVHTGLVDMRGTTAPRLVLELMCARMLLPHAADDDAAFLQRLERVERRMDIAAAPGTGAAEPAAARPAVAAVRPEPAAVRPDPAAARPEPTAAPSEPAAVRRVPAATPAARAAVIPATSESHSAPGDAGTSASGPASPRPEATPGPMPSEREPSPPADGAPSTSQRAGQPGSASAPEPAGPPARAASSLGLPQRPTLSAQQGRPKPPAAGPTADQRPTAQPAAAQSAEDRPQAAQLPAAQPPAARQAAPAVDRPAAEPSETGQPPTAKPQRPTPEHPGDRSAEADRDRQPAAAPPEGGPRRAGGAEIGVVDVRRVWQDVLKDVQRRRRATQILLESATVAGVEGRTLKLSMPTAGMARRVVETGNAEPLRAALHQVLGVDWAIDCSSDQQAANGQRPDSRPSSAAAPRPATPARSQEPQRAAPRSNGSSRAQAVPAADDWPMPEAPPDPDDPAFEDEIPDDYGDPAAAASPASVHDPEEAAMTLLASELGGKKWDPDRSP</sequence>
<dbReference type="NCBIfam" id="TIGR02397">
    <property type="entry name" value="dnaX_nterm"/>
    <property type="match status" value="1"/>
</dbReference>
<dbReference type="InterPro" id="IPR012763">
    <property type="entry name" value="DNA_pol_III_sug/sutau_N"/>
</dbReference>
<evidence type="ECO:0000256" key="12">
    <source>
        <dbReference type="ARBA" id="ARBA00049244"/>
    </source>
</evidence>
<keyword evidence="9" id="KW-0067">ATP-binding</keyword>
<keyword evidence="3 16" id="KW-0808">Transferase</keyword>
<dbReference type="PANTHER" id="PTHR11669">
    <property type="entry name" value="REPLICATION FACTOR C / DNA POLYMERASE III GAMMA-TAU SUBUNIT"/>
    <property type="match status" value="1"/>
</dbReference>
<organism evidence="16">
    <name type="scientific">Nakamurella sp. A5-74</name>
    <dbReference type="NCBI Taxonomy" id="3158264"/>
    <lineage>
        <taxon>Bacteria</taxon>
        <taxon>Bacillati</taxon>
        <taxon>Actinomycetota</taxon>
        <taxon>Actinomycetes</taxon>
        <taxon>Nakamurellales</taxon>
        <taxon>Nakamurellaceae</taxon>
        <taxon>Nakamurella</taxon>
    </lineage>
</organism>
<evidence type="ECO:0000256" key="10">
    <source>
        <dbReference type="ARBA" id="ARBA00022932"/>
    </source>
</evidence>
<comment type="catalytic activity">
    <reaction evidence="12">
        <text>DNA(n) + a 2'-deoxyribonucleoside 5'-triphosphate = DNA(n+1) + diphosphate</text>
        <dbReference type="Rhea" id="RHEA:22508"/>
        <dbReference type="Rhea" id="RHEA-COMP:17339"/>
        <dbReference type="Rhea" id="RHEA-COMP:17340"/>
        <dbReference type="ChEBI" id="CHEBI:33019"/>
        <dbReference type="ChEBI" id="CHEBI:61560"/>
        <dbReference type="ChEBI" id="CHEBI:173112"/>
        <dbReference type="EC" id="2.7.7.7"/>
    </reaction>
</comment>
<dbReference type="InterPro" id="IPR022754">
    <property type="entry name" value="DNA_pol_III_gamma-3"/>
</dbReference>
<keyword evidence="8" id="KW-0862">Zinc</keyword>
<dbReference type="AlphaFoldDB" id="A0AAU8DQE5"/>
<name>A0AAU8DQE5_9ACTN</name>
<dbReference type="GO" id="GO:0006261">
    <property type="term" value="P:DNA-templated DNA replication"/>
    <property type="evidence" value="ECO:0007669"/>
    <property type="project" value="TreeGrafter"/>
</dbReference>
<dbReference type="FunFam" id="1.20.272.10:FF:000003">
    <property type="entry name" value="DNA polymerase III subunit gamma/tau"/>
    <property type="match status" value="1"/>
</dbReference>
<evidence type="ECO:0000256" key="6">
    <source>
        <dbReference type="ARBA" id="ARBA00022723"/>
    </source>
</evidence>
<keyword evidence="4 16" id="KW-0548">Nucleotidyltransferase</keyword>
<evidence type="ECO:0000256" key="9">
    <source>
        <dbReference type="ARBA" id="ARBA00022840"/>
    </source>
</evidence>
<feature type="compositionally biased region" description="Pro residues" evidence="14">
    <location>
        <begin position="473"/>
        <end position="483"/>
    </location>
</feature>
<dbReference type="SMART" id="SM00382">
    <property type="entry name" value="AAA"/>
    <property type="match status" value="1"/>
</dbReference>
<dbReference type="CDD" id="cd00009">
    <property type="entry name" value="AAA"/>
    <property type="match status" value="1"/>
</dbReference>
<feature type="compositionally biased region" description="Low complexity" evidence="14">
    <location>
        <begin position="568"/>
        <end position="594"/>
    </location>
</feature>
<dbReference type="InterPro" id="IPR027417">
    <property type="entry name" value="P-loop_NTPase"/>
</dbReference>
<evidence type="ECO:0000256" key="3">
    <source>
        <dbReference type="ARBA" id="ARBA00022679"/>
    </source>
</evidence>
<keyword evidence="6" id="KW-0479">Metal-binding</keyword>
<evidence type="ECO:0000256" key="14">
    <source>
        <dbReference type="SAM" id="MobiDB-lite"/>
    </source>
</evidence>
<feature type="region of interest" description="Disordered" evidence="14">
    <location>
        <begin position="392"/>
        <end position="641"/>
    </location>
</feature>
<dbReference type="InterPro" id="IPR045085">
    <property type="entry name" value="HLD_clamp_pol_III_gamma_tau"/>
</dbReference>
<dbReference type="InterPro" id="IPR050238">
    <property type="entry name" value="DNA_Rep/Repair_Clamp_Loader"/>
</dbReference>
<dbReference type="GO" id="GO:0003887">
    <property type="term" value="F:DNA-directed DNA polymerase activity"/>
    <property type="evidence" value="ECO:0007669"/>
    <property type="project" value="UniProtKB-KW"/>
</dbReference>
<proteinExistence type="inferred from homology"/>
<feature type="domain" description="AAA+ ATPase" evidence="15">
    <location>
        <begin position="36"/>
        <end position="180"/>
    </location>
</feature>
<dbReference type="Gene3D" id="3.40.50.300">
    <property type="entry name" value="P-loop containing nucleotide triphosphate hydrolases"/>
    <property type="match status" value="1"/>
</dbReference>
<dbReference type="GO" id="GO:0005524">
    <property type="term" value="F:ATP binding"/>
    <property type="evidence" value="ECO:0007669"/>
    <property type="project" value="UniProtKB-KW"/>
</dbReference>
<dbReference type="GO" id="GO:0003677">
    <property type="term" value="F:DNA binding"/>
    <property type="evidence" value="ECO:0007669"/>
    <property type="project" value="InterPro"/>
</dbReference>
<dbReference type="EMBL" id="CP159218">
    <property type="protein sequence ID" value="XCG64534.1"/>
    <property type="molecule type" value="Genomic_DNA"/>
</dbReference>
<dbReference type="FunFam" id="3.40.50.300:FF:000014">
    <property type="entry name" value="DNA polymerase III subunit gamma/tau"/>
    <property type="match status" value="1"/>
</dbReference>
<dbReference type="Gene3D" id="1.20.272.10">
    <property type="match status" value="1"/>
</dbReference>
<accession>A0AAU8DQE5</accession>
<dbReference type="InterPro" id="IPR003593">
    <property type="entry name" value="AAA+_ATPase"/>
</dbReference>
<dbReference type="Pfam" id="PF13177">
    <property type="entry name" value="DNA_pol3_delta2"/>
    <property type="match status" value="1"/>
</dbReference>
<evidence type="ECO:0000256" key="7">
    <source>
        <dbReference type="ARBA" id="ARBA00022741"/>
    </source>
</evidence>
<feature type="compositionally biased region" description="Low complexity" evidence="14">
    <location>
        <begin position="736"/>
        <end position="751"/>
    </location>
</feature>
<evidence type="ECO:0000256" key="4">
    <source>
        <dbReference type="ARBA" id="ARBA00022695"/>
    </source>
</evidence>
<evidence type="ECO:0000256" key="2">
    <source>
        <dbReference type="ARBA" id="ARBA00012417"/>
    </source>
</evidence>
<evidence type="ECO:0000256" key="5">
    <source>
        <dbReference type="ARBA" id="ARBA00022705"/>
    </source>
</evidence>
<dbReference type="CDD" id="cd18137">
    <property type="entry name" value="HLD_clamp_pol_III_gamma_tau"/>
    <property type="match status" value="1"/>
</dbReference>
<keyword evidence="7" id="KW-0547">Nucleotide-binding</keyword>
<evidence type="ECO:0000256" key="11">
    <source>
        <dbReference type="ARBA" id="ARBA00037724"/>
    </source>
</evidence>
<dbReference type="GO" id="GO:0046872">
    <property type="term" value="F:metal ion binding"/>
    <property type="evidence" value="ECO:0007669"/>
    <property type="project" value="UniProtKB-KW"/>
</dbReference>
<dbReference type="Pfam" id="PF22608">
    <property type="entry name" value="DNAX_ATPase_lid"/>
    <property type="match status" value="1"/>
</dbReference>
<evidence type="ECO:0000256" key="1">
    <source>
        <dbReference type="ARBA" id="ARBA00006360"/>
    </source>
</evidence>
<keyword evidence="5" id="KW-0235">DNA replication</keyword>
<dbReference type="GO" id="GO:0009360">
    <property type="term" value="C:DNA polymerase III complex"/>
    <property type="evidence" value="ECO:0007669"/>
    <property type="project" value="InterPro"/>
</dbReference>
<dbReference type="SUPFAM" id="SSF52540">
    <property type="entry name" value="P-loop containing nucleoside triphosphate hydrolases"/>
    <property type="match status" value="1"/>
</dbReference>
<comment type="function">
    <text evidence="11">DNA polymerase III is a complex, multichain enzyme responsible for most of the replicative synthesis in bacteria. This DNA polymerase also exhibits 3' to 5' exonuclease activity.</text>
</comment>
<evidence type="ECO:0000259" key="15">
    <source>
        <dbReference type="SMART" id="SM00382"/>
    </source>
</evidence>
<dbReference type="Gene3D" id="1.10.8.60">
    <property type="match status" value="1"/>
</dbReference>
<feature type="compositionally biased region" description="Basic and acidic residues" evidence="14">
    <location>
        <begin position="609"/>
        <end position="625"/>
    </location>
</feature>
<evidence type="ECO:0000313" key="16">
    <source>
        <dbReference type="EMBL" id="XCG64534.1"/>
    </source>
</evidence>
<feature type="compositionally biased region" description="Low complexity" evidence="14">
    <location>
        <begin position="503"/>
        <end position="526"/>
    </location>
</feature>
<protein>
    <recommendedName>
        <fullName evidence="13">DNA polymerase III subunit gamma/tau</fullName>
        <ecNumber evidence="2">2.7.7.7</ecNumber>
    </recommendedName>
</protein>
<feature type="compositionally biased region" description="Acidic residues" evidence="14">
    <location>
        <begin position="783"/>
        <end position="799"/>
    </location>
</feature>
<dbReference type="SUPFAM" id="SSF48019">
    <property type="entry name" value="post-AAA+ oligomerization domain-like"/>
    <property type="match status" value="1"/>
</dbReference>
<dbReference type="EC" id="2.7.7.7" evidence="2"/>
<comment type="similarity">
    <text evidence="1">Belongs to the DnaX/STICHEL family.</text>
</comment>
<keyword evidence="10" id="KW-0239">DNA-directed DNA polymerase</keyword>
<evidence type="ECO:0000256" key="13">
    <source>
        <dbReference type="ARBA" id="ARBA00074577"/>
    </source>
</evidence>
<evidence type="ECO:0000256" key="8">
    <source>
        <dbReference type="ARBA" id="ARBA00022833"/>
    </source>
</evidence>
<reference evidence="16" key="1">
    <citation type="submission" date="2024-05" db="EMBL/GenBank/DDBJ databases">
        <authorList>
            <person name="Cai S.Y."/>
            <person name="Jin L.M."/>
            <person name="Li H.R."/>
        </authorList>
    </citation>
    <scope>NUCLEOTIDE SEQUENCE</scope>
    <source>
        <strain evidence="16">A5-74</strain>
    </source>
</reference>
<feature type="compositionally biased region" description="Low complexity" evidence="14">
    <location>
        <begin position="392"/>
        <end position="453"/>
    </location>
</feature>
<dbReference type="PANTHER" id="PTHR11669:SF0">
    <property type="entry name" value="PROTEIN STICHEL-LIKE 2"/>
    <property type="match status" value="1"/>
</dbReference>
<feature type="region of interest" description="Disordered" evidence="14">
    <location>
        <begin position="724"/>
        <end position="814"/>
    </location>
</feature>
<dbReference type="InterPro" id="IPR008921">
    <property type="entry name" value="DNA_pol3_clamp-load_cplx_C"/>
</dbReference>
<dbReference type="RefSeq" id="WP_353650147.1">
    <property type="nucleotide sequence ID" value="NZ_CP159218.1"/>
</dbReference>
<dbReference type="NCBIfam" id="NF005846">
    <property type="entry name" value="PRK07764.1-6"/>
    <property type="match status" value="1"/>
</dbReference>
<gene>
    <name evidence="16" type="ORF">ABLG96_04120</name>
</gene>